<evidence type="ECO:0000256" key="1">
    <source>
        <dbReference type="ARBA" id="ARBA00022723"/>
    </source>
</evidence>
<dbReference type="Proteomes" id="UP000003919">
    <property type="component" value="Chromosome"/>
</dbReference>
<dbReference type="RefSeq" id="WP_008201853.1">
    <property type="nucleotide sequence ID" value="NZ_CM001023.1"/>
</dbReference>
<evidence type="ECO:0000256" key="4">
    <source>
        <dbReference type="ARBA" id="ARBA00023211"/>
    </source>
</evidence>
<comment type="pathway">
    <text evidence="5">Amino-acid degradation; L-histidine degradation into L-glutamate; L-glutamate from N-formimidoyl-L-glutamate (hydrolase route): step 1/1.</text>
</comment>
<comment type="similarity">
    <text evidence="5 8">Belongs to the arginase family.</text>
</comment>
<dbReference type="PIRSF" id="PIRSF036979">
    <property type="entry name" value="Arginase"/>
    <property type="match status" value="1"/>
</dbReference>
<evidence type="ECO:0000313" key="9">
    <source>
        <dbReference type="EMBL" id="EAZ80041.1"/>
    </source>
</evidence>
<dbReference type="GO" id="GO:0050415">
    <property type="term" value="F:formimidoylglutamase activity"/>
    <property type="evidence" value="ECO:0007669"/>
    <property type="project" value="UniProtKB-UniRule"/>
</dbReference>
<keyword evidence="4 5" id="KW-0464">Manganese</keyword>
<sequence>MNLHENPNPEHWIGRKADQPEYWHQFVKCISDFKWDEGGSHKVGILGYPGEEGVIRNQGRPGTKKGPELIRSFLGGIAFHLPEDSSILDYGDIVTNGQDLESTQELICETVKSLLDSKHFPVLLGGGHDLAYAHGKGILNHLSTKNEKLGIINLDAHFDLRPKVKDKGHSGSPFSQLYQEFPDQFNYLALGIQRAANPRSLFETAKQVKANYLVMEQFRLQNWEYIEEQIIWFLDSVNKVYLTIDLDGFSSAYAPGVSAPSPMGFSPQIAFKAFELIAKSKKMISLDIVELNPLYDKDDATARLASRCVEYILRKIFEGKTITNR</sequence>
<dbReference type="AlphaFoldDB" id="A3I0P5"/>
<proteinExistence type="inferred from homology"/>
<comment type="function">
    <text evidence="5">Catalyzes the conversion of N-formimidoyl-L-glutamate to L-glutamate and formamide.</text>
</comment>
<evidence type="ECO:0000256" key="5">
    <source>
        <dbReference type="HAMAP-Rule" id="MF_00737"/>
    </source>
</evidence>
<feature type="binding site" evidence="5">
    <location>
        <position position="155"/>
    </location>
    <ligand>
        <name>Mn(2+)</name>
        <dbReference type="ChEBI" id="CHEBI:29035"/>
        <label>2</label>
    </ligand>
</feature>
<evidence type="ECO:0000256" key="3">
    <source>
        <dbReference type="ARBA" id="ARBA00022808"/>
    </source>
</evidence>
<keyword evidence="3 5" id="KW-0369">Histidine metabolism</keyword>
<dbReference type="Pfam" id="PF00491">
    <property type="entry name" value="Arginase"/>
    <property type="match status" value="1"/>
</dbReference>
<dbReference type="Gene3D" id="3.40.800.10">
    <property type="entry name" value="Ureohydrolase domain"/>
    <property type="match status" value="1"/>
</dbReference>
<dbReference type="EC" id="3.5.3.8" evidence="5 6"/>
<dbReference type="GO" id="GO:0019556">
    <property type="term" value="P:L-histidine catabolic process to glutamate and formamide"/>
    <property type="evidence" value="ECO:0007669"/>
    <property type="project" value="UniProtKB-UniRule"/>
</dbReference>
<dbReference type="PRINTS" id="PR00116">
    <property type="entry name" value="ARGINASE"/>
</dbReference>
<dbReference type="PROSITE" id="PS51409">
    <property type="entry name" value="ARGINASE_2"/>
    <property type="match status" value="1"/>
</dbReference>
<comment type="catalytic activity">
    <reaction evidence="5">
        <text>N-formimidoyl-L-glutamate + H2O = formamide + L-glutamate</text>
        <dbReference type="Rhea" id="RHEA:22492"/>
        <dbReference type="ChEBI" id="CHEBI:15377"/>
        <dbReference type="ChEBI" id="CHEBI:16397"/>
        <dbReference type="ChEBI" id="CHEBI:29985"/>
        <dbReference type="ChEBI" id="CHEBI:58928"/>
        <dbReference type="EC" id="3.5.3.8"/>
    </reaction>
</comment>
<name>A3I0P5_9BACT</name>
<feature type="binding site" evidence="5">
    <location>
        <position position="247"/>
    </location>
    <ligand>
        <name>Mn(2+)</name>
        <dbReference type="ChEBI" id="CHEBI:29035"/>
        <label>2</label>
    </ligand>
</feature>
<dbReference type="InterPro" id="IPR023696">
    <property type="entry name" value="Ureohydrolase_dom_sf"/>
</dbReference>
<feature type="binding site" evidence="5">
    <location>
        <position position="157"/>
    </location>
    <ligand>
        <name>Mn(2+)</name>
        <dbReference type="ChEBI" id="CHEBI:29035"/>
        <label>2</label>
    </ligand>
</feature>
<keyword evidence="1 5" id="KW-0479">Metal-binding</keyword>
<dbReference type="CDD" id="cd09988">
    <property type="entry name" value="Formimidoylglutamase"/>
    <property type="match status" value="1"/>
</dbReference>
<feature type="binding site" evidence="5 7">
    <location>
        <position position="128"/>
    </location>
    <ligand>
        <name>Mn(2+)</name>
        <dbReference type="ChEBI" id="CHEBI:29035"/>
        <label>1</label>
    </ligand>
</feature>
<evidence type="ECO:0000256" key="7">
    <source>
        <dbReference type="PIRSR" id="PIRSR036979-1"/>
    </source>
</evidence>
<evidence type="ECO:0000313" key="10">
    <source>
        <dbReference type="Proteomes" id="UP000003919"/>
    </source>
</evidence>
<dbReference type="GO" id="GO:0030145">
    <property type="term" value="F:manganese ion binding"/>
    <property type="evidence" value="ECO:0007669"/>
    <property type="project" value="UniProtKB-UniRule"/>
</dbReference>
<dbReference type="eggNOG" id="COG0010">
    <property type="taxonomic scope" value="Bacteria"/>
</dbReference>
<protein>
    <recommendedName>
        <fullName evidence="5 6">Formimidoylglutamase</fullName>
        <ecNumber evidence="5 6">3.5.3.8</ecNumber>
    </recommendedName>
    <alternativeName>
        <fullName evidence="5">Formiminoglutamase</fullName>
    </alternativeName>
    <alternativeName>
        <fullName evidence="5">Formiminoglutamate hydrolase</fullName>
    </alternativeName>
</protein>
<dbReference type="EMBL" id="AAXU02000001">
    <property type="protein sequence ID" value="EAZ80041.1"/>
    <property type="molecule type" value="Genomic_DNA"/>
</dbReference>
<dbReference type="PANTHER" id="PTHR11358">
    <property type="entry name" value="ARGINASE/AGMATINASE"/>
    <property type="match status" value="1"/>
</dbReference>
<comment type="caution">
    <text evidence="9">The sequence shown here is derived from an EMBL/GenBank/DDBJ whole genome shotgun (WGS) entry which is preliminary data.</text>
</comment>
<keyword evidence="10" id="KW-1185">Reference proteome</keyword>
<dbReference type="GO" id="GO:0033389">
    <property type="term" value="P:putrescine biosynthetic process from arginine, via agmatine"/>
    <property type="evidence" value="ECO:0007669"/>
    <property type="project" value="TreeGrafter"/>
</dbReference>
<feature type="binding site" evidence="5 7">
    <location>
        <position position="245"/>
    </location>
    <ligand>
        <name>Mn(2+)</name>
        <dbReference type="ChEBI" id="CHEBI:29035"/>
        <label>1</label>
    </ligand>
</feature>
<feature type="binding site" evidence="5 7">
    <location>
        <position position="155"/>
    </location>
    <ligand>
        <name>Mn(2+)</name>
        <dbReference type="ChEBI" id="CHEBI:29035"/>
        <label>1</label>
    </ligand>
</feature>
<dbReference type="STRING" id="388413.ALPR1_15469"/>
<dbReference type="EMBL" id="CM001023">
    <property type="protein sequence ID" value="EAZ80041.1"/>
    <property type="molecule type" value="Genomic_DNA"/>
</dbReference>
<dbReference type="UniPathway" id="UPA00379">
    <property type="reaction ID" value="UER00552"/>
</dbReference>
<feature type="binding site" evidence="5">
    <location>
        <position position="245"/>
    </location>
    <ligand>
        <name>Mn(2+)</name>
        <dbReference type="ChEBI" id="CHEBI:29035"/>
        <label>2</label>
    </ligand>
</feature>
<evidence type="ECO:0000256" key="2">
    <source>
        <dbReference type="ARBA" id="ARBA00022801"/>
    </source>
</evidence>
<dbReference type="GO" id="GO:0019557">
    <property type="term" value="P:L-histidine catabolic process to glutamate and formate"/>
    <property type="evidence" value="ECO:0007669"/>
    <property type="project" value="UniProtKB-UniPathway"/>
</dbReference>
<feature type="binding site" evidence="7">
    <location>
        <position position="247"/>
    </location>
    <ligand>
        <name>Mn(2+)</name>
        <dbReference type="ChEBI" id="CHEBI:29035"/>
        <label>1</label>
    </ligand>
</feature>
<comment type="cofactor">
    <cofactor evidence="5 7">
        <name>Mn(2+)</name>
        <dbReference type="ChEBI" id="CHEBI:29035"/>
    </cofactor>
    <text evidence="5 7">Binds 2 manganese ions per subunit.</text>
</comment>
<dbReference type="HOGENOM" id="CLU_039478_2_0_10"/>
<dbReference type="NCBIfam" id="TIGR01227">
    <property type="entry name" value="hutG"/>
    <property type="match status" value="1"/>
</dbReference>
<gene>
    <name evidence="5" type="primary">hutG</name>
    <name evidence="9" type="ORF">ALPR1_15469</name>
</gene>
<accession>A3I0P5</accession>
<evidence type="ECO:0000256" key="6">
    <source>
        <dbReference type="NCBIfam" id="TIGR01227"/>
    </source>
</evidence>
<reference evidence="9 10" key="1">
    <citation type="journal article" date="2011" name="J. Bacteriol.">
        <title>Complete genome sequence of Algoriphagus sp. PR1, bacterial prey of a colony-forming choanoflagellate.</title>
        <authorList>
            <person name="Alegado R.A."/>
            <person name="Ferriera S."/>
            <person name="Nusbaum C."/>
            <person name="Young S.K."/>
            <person name="Zeng Q."/>
            <person name="Imamovic A."/>
            <person name="Fairclough S.R."/>
            <person name="King N."/>
        </authorList>
    </citation>
    <scope>NUCLEOTIDE SEQUENCE [LARGE SCALE GENOMIC DNA]</scope>
    <source>
        <strain evidence="9 10">PR1</strain>
    </source>
</reference>
<dbReference type="PANTHER" id="PTHR11358:SF35">
    <property type="entry name" value="FORMIMIDOYLGLUTAMASE"/>
    <property type="match status" value="1"/>
</dbReference>
<dbReference type="OrthoDB" id="9788689at2"/>
<organism evidence="9 10">
    <name type="scientific">Algoriphagus machipongonensis</name>
    <dbReference type="NCBI Taxonomy" id="388413"/>
    <lineage>
        <taxon>Bacteria</taxon>
        <taxon>Pseudomonadati</taxon>
        <taxon>Bacteroidota</taxon>
        <taxon>Cytophagia</taxon>
        <taxon>Cytophagales</taxon>
        <taxon>Cyclobacteriaceae</taxon>
        <taxon>Algoriphagus</taxon>
    </lineage>
</organism>
<dbReference type="HAMAP" id="MF_00737">
    <property type="entry name" value="Formimidoylglutam"/>
    <property type="match status" value="1"/>
</dbReference>
<dbReference type="SUPFAM" id="SSF52768">
    <property type="entry name" value="Arginase/deacetylase"/>
    <property type="match status" value="1"/>
</dbReference>
<feature type="binding site" evidence="5 7">
    <location>
        <position position="159"/>
    </location>
    <ligand>
        <name>Mn(2+)</name>
        <dbReference type="ChEBI" id="CHEBI:29035"/>
        <label>1</label>
    </ligand>
</feature>
<dbReference type="InterPro" id="IPR005923">
    <property type="entry name" value="HutG"/>
</dbReference>
<evidence type="ECO:0000256" key="8">
    <source>
        <dbReference type="PROSITE-ProRule" id="PRU00742"/>
    </source>
</evidence>
<feature type="binding site" evidence="7">
    <location>
        <position position="157"/>
    </location>
    <ligand>
        <name>Mn(2+)</name>
        <dbReference type="ChEBI" id="CHEBI:29035"/>
        <label>1</label>
    </ligand>
</feature>
<dbReference type="GO" id="GO:0008783">
    <property type="term" value="F:agmatinase activity"/>
    <property type="evidence" value="ECO:0007669"/>
    <property type="project" value="TreeGrafter"/>
</dbReference>
<dbReference type="InterPro" id="IPR006035">
    <property type="entry name" value="Ureohydrolase"/>
</dbReference>
<keyword evidence="2 5" id="KW-0378">Hydrolase</keyword>